<dbReference type="InterPro" id="IPR003018">
    <property type="entry name" value="GAF"/>
</dbReference>
<dbReference type="Gene3D" id="3.30.565.10">
    <property type="entry name" value="Histidine kinase-like ATPase, C-terminal domain"/>
    <property type="match status" value="1"/>
</dbReference>
<dbReference type="InterPro" id="IPR004358">
    <property type="entry name" value="Sig_transdc_His_kin-like_C"/>
</dbReference>
<dbReference type="Pfam" id="PF13185">
    <property type="entry name" value="GAF_2"/>
    <property type="match status" value="1"/>
</dbReference>
<reference evidence="9" key="1">
    <citation type="submission" date="2021-01" db="EMBL/GenBank/DDBJ databases">
        <title>Whole genome shotgun sequence of Actinoplanes tereljensis NBRC 105297.</title>
        <authorList>
            <person name="Komaki H."/>
            <person name="Tamura T."/>
        </authorList>
    </citation>
    <scope>NUCLEOTIDE SEQUENCE</scope>
    <source>
        <strain evidence="9">NBRC 105297</strain>
    </source>
</reference>
<dbReference type="FunFam" id="3.30.565.10:FF:000006">
    <property type="entry name" value="Sensor histidine kinase WalK"/>
    <property type="match status" value="1"/>
</dbReference>
<protein>
    <recommendedName>
        <fullName evidence="3">histidine kinase</fullName>
        <ecNumber evidence="3">2.7.13.3</ecNumber>
    </recommendedName>
</protein>
<evidence type="ECO:0000313" key="10">
    <source>
        <dbReference type="Proteomes" id="UP000623608"/>
    </source>
</evidence>
<dbReference type="PROSITE" id="PS50109">
    <property type="entry name" value="HIS_KIN"/>
    <property type="match status" value="1"/>
</dbReference>
<evidence type="ECO:0000256" key="6">
    <source>
        <dbReference type="ARBA" id="ARBA00022777"/>
    </source>
</evidence>
<dbReference type="Proteomes" id="UP000623608">
    <property type="component" value="Unassembled WGS sequence"/>
</dbReference>
<dbReference type="SUPFAM" id="SSF47384">
    <property type="entry name" value="Homodimeric domain of signal transducing histidine kinase"/>
    <property type="match status" value="1"/>
</dbReference>
<dbReference type="SMART" id="SM00387">
    <property type="entry name" value="HATPase_c"/>
    <property type="match status" value="1"/>
</dbReference>
<proteinExistence type="predicted"/>
<evidence type="ECO:0000256" key="2">
    <source>
        <dbReference type="ARBA" id="ARBA00004236"/>
    </source>
</evidence>
<dbReference type="SMART" id="SM00065">
    <property type="entry name" value="GAF"/>
    <property type="match status" value="2"/>
</dbReference>
<dbReference type="InterPro" id="IPR003661">
    <property type="entry name" value="HisK_dim/P_dom"/>
</dbReference>
<dbReference type="InterPro" id="IPR003594">
    <property type="entry name" value="HATPase_dom"/>
</dbReference>
<dbReference type="PANTHER" id="PTHR43711:SF31">
    <property type="entry name" value="HISTIDINE KINASE"/>
    <property type="match status" value="1"/>
</dbReference>
<evidence type="ECO:0000256" key="1">
    <source>
        <dbReference type="ARBA" id="ARBA00000085"/>
    </source>
</evidence>
<evidence type="ECO:0000256" key="7">
    <source>
        <dbReference type="ARBA" id="ARBA00023012"/>
    </source>
</evidence>
<dbReference type="Pfam" id="PF00512">
    <property type="entry name" value="HisKA"/>
    <property type="match status" value="1"/>
</dbReference>
<evidence type="ECO:0000256" key="5">
    <source>
        <dbReference type="ARBA" id="ARBA00022679"/>
    </source>
</evidence>
<accession>A0A919NL29</accession>
<dbReference type="InterPro" id="IPR036097">
    <property type="entry name" value="HisK_dim/P_sf"/>
</dbReference>
<dbReference type="AlphaFoldDB" id="A0A919NL29"/>
<name>A0A919NL29_9ACTN</name>
<gene>
    <name evidence="9" type="ORF">Ate02nite_23470</name>
</gene>
<dbReference type="Pfam" id="PF01590">
    <property type="entry name" value="GAF"/>
    <property type="match status" value="1"/>
</dbReference>
<dbReference type="CDD" id="cd00082">
    <property type="entry name" value="HisKA"/>
    <property type="match status" value="1"/>
</dbReference>
<dbReference type="RefSeq" id="WP_203803800.1">
    <property type="nucleotide sequence ID" value="NZ_BOMY01000016.1"/>
</dbReference>
<evidence type="ECO:0000256" key="3">
    <source>
        <dbReference type="ARBA" id="ARBA00012438"/>
    </source>
</evidence>
<dbReference type="InterPro" id="IPR005467">
    <property type="entry name" value="His_kinase_dom"/>
</dbReference>
<dbReference type="PANTHER" id="PTHR43711">
    <property type="entry name" value="TWO-COMPONENT HISTIDINE KINASE"/>
    <property type="match status" value="1"/>
</dbReference>
<dbReference type="SUPFAM" id="SSF55874">
    <property type="entry name" value="ATPase domain of HSP90 chaperone/DNA topoisomerase II/histidine kinase"/>
    <property type="match status" value="1"/>
</dbReference>
<dbReference type="EC" id="2.7.13.3" evidence="3"/>
<evidence type="ECO:0000259" key="8">
    <source>
        <dbReference type="PROSITE" id="PS50109"/>
    </source>
</evidence>
<dbReference type="Gene3D" id="1.10.287.130">
    <property type="match status" value="1"/>
</dbReference>
<keyword evidence="6" id="KW-0418">Kinase</keyword>
<sequence length="549" mass="58774">MVAVHDLVPGDALAQLAARVVRAPMAVLLMVHDEAVEIFGRFGFVNGDRLPSDDPLGKQVISGARVVCSDDDSWPGFGTQLALRAVLGVPVHDNDSRVIGALLAMDQRPHRWAPEDVASLLAVARFGGVHPASAGVDDGSALRLASRFRTCHHAVERSLRAARTGSEAAPRLLEALAVALGWPAAELFLVDEKTGSLGAVGHWCDWTGESADFFGHAPVKGAGITGRVWQTGRPIWVNDITVYTDLLTPFEQNRVRVAAEHGIRTMMSVPVCDGDTLLGVLTCYAHSPERHQELLTVLLDGVAAQIGLWIALRRAERLGHELGRTQDDFIALVGHELRTPLASITAHAGMLHDEATALTADQQVMVESIARNAGSLQHTVNTLLDLAGLEAGHLPVHPKKVNLCTLITEAVNAVRPRIAENGIRLHTDLPSTIWLTADPDRLRQVVDDILANAVLYTPLGGTVQVTATSDEAAIQFQVADSGIGTPTDERARVFDRFFRGSNVRHHGTVGSGLGLSRARAIIDLHEGHIHLTGNAPTGTVVTVRLPAPP</sequence>
<dbReference type="Gene3D" id="3.30.450.40">
    <property type="match status" value="2"/>
</dbReference>
<dbReference type="EMBL" id="BOMY01000016">
    <property type="protein sequence ID" value="GIF19617.1"/>
    <property type="molecule type" value="Genomic_DNA"/>
</dbReference>
<dbReference type="PRINTS" id="PR00344">
    <property type="entry name" value="BCTRLSENSOR"/>
</dbReference>
<comment type="catalytic activity">
    <reaction evidence="1">
        <text>ATP + protein L-histidine = ADP + protein N-phospho-L-histidine.</text>
        <dbReference type="EC" id="2.7.13.3"/>
    </reaction>
</comment>
<comment type="subcellular location">
    <subcellularLocation>
        <location evidence="2">Cell membrane</location>
    </subcellularLocation>
</comment>
<dbReference type="SUPFAM" id="SSF55781">
    <property type="entry name" value="GAF domain-like"/>
    <property type="match status" value="2"/>
</dbReference>
<keyword evidence="7" id="KW-0902">Two-component regulatory system</keyword>
<dbReference type="Pfam" id="PF02518">
    <property type="entry name" value="HATPase_c"/>
    <property type="match status" value="1"/>
</dbReference>
<evidence type="ECO:0000313" key="9">
    <source>
        <dbReference type="EMBL" id="GIF19617.1"/>
    </source>
</evidence>
<organism evidence="9 10">
    <name type="scientific">Paractinoplanes tereljensis</name>
    <dbReference type="NCBI Taxonomy" id="571912"/>
    <lineage>
        <taxon>Bacteria</taxon>
        <taxon>Bacillati</taxon>
        <taxon>Actinomycetota</taxon>
        <taxon>Actinomycetes</taxon>
        <taxon>Micromonosporales</taxon>
        <taxon>Micromonosporaceae</taxon>
        <taxon>Paractinoplanes</taxon>
    </lineage>
</organism>
<feature type="domain" description="Histidine kinase" evidence="8">
    <location>
        <begin position="332"/>
        <end position="549"/>
    </location>
</feature>
<keyword evidence="4" id="KW-0597">Phosphoprotein</keyword>
<dbReference type="InterPro" id="IPR036890">
    <property type="entry name" value="HATPase_C_sf"/>
</dbReference>
<keyword evidence="5" id="KW-0808">Transferase</keyword>
<keyword evidence="10" id="KW-1185">Reference proteome</keyword>
<dbReference type="InterPro" id="IPR050736">
    <property type="entry name" value="Sensor_HK_Regulatory"/>
</dbReference>
<dbReference type="SMART" id="SM00388">
    <property type="entry name" value="HisKA"/>
    <property type="match status" value="1"/>
</dbReference>
<evidence type="ECO:0000256" key="4">
    <source>
        <dbReference type="ARBA" id="ARBA00022553"/>
    </source>
</evidence>
<dbReference type="InterPro" id="IPR029016">
    <property type="entry name" value="GAF-like_dom_sf"/>
</dbReference>
<dbReference type="GO" id="GO:0000155">
    <property type="term" value="F:phosphorelay sensor kinase activity"/>
    <property type="evidence" value="ECO:0007669"/>
    <property type="project" value="InterPro"/>
</dbReference>
<dbReference type="GO" id="GO:0005886">
    <property type="term" value="C:plasma membrane"/>
    <property type="evidence" value="ECO:0007669"/>
    <property type="project" value="UniProtKB-SubCell"/>
</dbReference>
<comment type="caution">
    <text evidence="9">The sequence shown here is derived from an EMBL/GenBank/DDBJ whole genome shotgun (WGS) entry which is preliminary data.</text>
</comment>